<name>A0A558E1F6_9GAMM</name>
<dbReference type="Pfam" id="PF02120">
    <property type="entry name" value="Flg_hook"/>
    <property type="match status" value="1"/>
</dbReference>
<keyword evidence="2" id="KW-0966">Cell projection</keyword>
<comment type="caution">
    <text evidence="2">The sequence shown here is derived from an EMBL/GenBank/DDBJ whole genome shotgun (WGS) entry which is preliminary data.</text>
</comment>
<dbReference type="AlphaFoldDB" id="A0A558E1F6"/>
<dbReference type="InterPro" id="IPR038610">
    <property type="entry name" value="FliK-like_C_sf"/>
</dbReference>
<gene>
    <name evidence="2" type="ORF">FHP88_00220</name>
</gene>
<dbReference type="Gene3D" id="3.30.750.140">
    <property type="match status" value="1"/>
</dbReference>
<proteinExistence type="predicted"/>
<dbReference type="InterPro" id="IPR021136">
    <property type="entry name" value="Flagellar_hook_control-like_C"/>
</dbReference>
<evidence type="ECO:0000259" key="1">
    <source>
        <dbReference type="Pfam" id="PF02120"/>
    </source>
</evidence>
<accession>A0A558E1F6</accession>
<evidence type="ECO:0000313" key="2">
    <source>
        <dbReference type="EMBL" id="TVO79024.1"/>
    </source>
</evidence>
<keyword evidence="3" id="KW-1185">Reference proteome</keyword>
<dbReference type="OrthoDB" id="7055780at2"/>
<evidence type="ECO:0000313" key="3">
    <source>
        <dbReference type="Proteomes" id="UP000316649"/>
    </source>
</evidence>
<keyword evidence="2" id="KW-0282">Flagellum</keyword>
<keyword evidence="2" id="KW-0969">Cilium</keyword>
<feature type="domain" description="Flagellar hook-length control protein-like C-terminal" evidence="1">
    <location>
        <begin position="348"/>
        <end position="422"/>
    </location>
</feature>
<dbReference type="Proteomes" id="UP000316649">
    <property type="component" value="Unassembled WGS sequence"/>
</dbReference>
<organism evidence="2 3">
    <name type="scientific">Sedimenticola selenatireducens</name>
    <dbReference type="NCBI Taxonomy" id="191960"/>
    <lineage>
        <taxon>Bacteria</taxon>
        <taxon>Pseudomonadati</taxon>
        <taxon>Pseudomonadota</taxon>
        <taxon>Gammaproteobacteria</taxon>
        <taxon>Chromatiales</taxon>
        <taxon>Sedimenticolaceae</taxon>
        <taxon>Sedimenticola</taxon>
    </lineage>
</organism>
<protein>
    <submittedName>
        <fullName evidence="2">Flagellar hook-length control protein FliK</fullName>
    </submittedName>
</protein>
<dbReference type="EMBL" id="VMNH01000001">
    <property type="protein sequence ID" value="TVO79024.1"/>
    <property type="molecule type" value="Genomic_DNA"/>
</dbReference>
<sequence>MYNITMQITDPFNNPRLFIEQTRSETLNQLRSGQTVTAQVIKPATNGVAQIDIGGIKLPVQTGVKLEIGQQLALNVIKGGKAPELQLIRNTTPEAIQALTLKRILPQQLPIHQLLDTLKTLSESLPIARDAAITKENMIVTLVRQLLQLSGSAGTQPTMPQQAGHSPSKINLQNLMTALQNATNQPTTKNGNNHLNQLASQISQVVNNTLPGNSPITAATIHQAFQQSGLFLESRLMGNNPLGTDFKASLLKLIAELQTLATANPVITDSAIIKAADTATTLQLLAARIFSELQQLTEGTLARVQMHQLASLPQEESNLRQVWQFELPVPHADGHDDFFIQLEKEDNQADSSEVRWSVTLNFDIPPAGPISAKLNLAGDVISSHFTAERAEGVSRLEQTLPKLSAAFEKAGLIVGRLSAHQGKTIKIHEPPPQPFPLLDEKA</sequence>
<reference evidence="2 3" key="1">
    <citation type="submission" date="2019-07" db="EMBL/GenBank/DDBJ databases">
        <title>The pathways for chlorine oxyanion respiration interact through the shared metabolite chlorate.</title>
        <authorList>
            <person name="Barnum T.P."/>
            <person name="Cheng Y."/>
            <person name="Hill K.A."/>
            <person name="Lucas L.N."/>
            <person name="Carlson H.K."/>
            <person name="Coates J.D."/>
        </authorList>
    </citation>
    <scope>NUCLEOTIDE SEQUENCE [LARGE SCALE GENOMIC DNA]</scope>
    <source>
        <strain evidence="2 3">BK-1</strain>
    </source>
</reference>